<name>A0ACA9SFU2_9GLOM</name>
<dbReference type="EMBL" id="CAJVQC010117054">
    <property type="protein sequence ID" value="CAG8837243.1"/>
    <property type="molecule type" value="Genomic_DNA"/>
</dbReference>
<comment type="caution">
    <text evidence="1">The sequence shown here is derived from an EMBL/GenBank/DDBJ whole genome shotgun (WGS) entry which is preliminary data.</text>
</comment>
<keyword evidence="2" id="KW-1185">Reference proteome</keyword>
<dbReference type="Proteomes" id="UP000789920">
    <property type="component" value="Unassembled WGS sequence"/>
</dbReference>
<proteinExistence type="predicted"/>
<reference evidence="1" key="1">
    <citation type="submission" date="2021-06" db="EMBL/GenBank/DDBJ databases">
        <authorList>
            <person name="Kallberg Y."/>
            <person name="Tangrot J."/>
            <person name="Rosling A."/>
        </authorList>
    </citation>
    <scope>NUCLEOTIDE SEQUENCE</scope>
    <source>
        <strain evidence="1">MA461A</strain>
    </source>
</reference>
<feature type="non-terminal residue" evidence="1">
    <location>
        <position position="1"/>
    </location>
</feature>
<organism evidence="1 2">
    <name type="scientific">Racocetra persica</name>
    <dbReference type="NCBI Taxonomy" id="160502"/>
    <lineage>
        <taxon>Eukaryota</taxon>
        <taxon>Fungi</taxon>
        <taxon>Fungi incertae sedis</taxon>
        <taxon>Mucoromycota</taxon>
        <taxon>Glomeromycotina</taxon>
        <taxon>Glomeromycetes</taxon>
        <taxon>Diversisporales</taxon>
        <taxon>Gigasporaceae</taxon>
        <taxon>Racocetra</taxon>
    </lineage>
</organism>
<protein>
    <submittedName>
        <fullName evidence="1">17639_t:CDS:1</fullName>
    </submittedName>
</protein>
<gene>
    <name evidence="1" type="ORF">RPERSI_LOCUS30231</name>
</gene>
<evidence type="ECO:0000313" key="2">
    <source>
        <dbReference type="Proteomes" id="UP000789920"/>
    </source>
</evidence>
<evidence type="ECO:0000313" key="1">
    <source>
        <dbReference type="EMBL" id="CAG8837243.1"/>
    </source>
</evidence>
<accession>A0ACA9SFU2</accession>
<sequence length="48" mass="5450">QTYSRQPSPSQPTSHASQSSSPQLQQTCRRLASPDRRSFNQNHSHNLD</sequence>
<feature type="non-terminal residue" evidence="1">
    <location>
        <position position="48"/>
    </location>
</feature>